<evidence type="ECO:0000256" key="1">
    <source>
        <dbReference type="SAM" id="SignalP"/>
    </source>
</evidence>
<keyword evidence="3" id="KW-1185">Reference proteome</keyword>
<evidence type="ECO:0000313" key="3">
    <source>
        <dbReference type="Proteomes" id="UP001374579"/>
    </source>
</evidence>
<proteinExistence type="predicted"/>
<keyword evidence="1" id="KW-0732">Signal</keyword>
<feature type="chain" id="PRO_5042821857" evidence="1">
    <location>
        <begin position="21"/>
        <end position="102"/>
    </location>
</feature>
<name>A0AAN9BM38_9CAEN</name>
<dbReference type="AlphaFoldDB" id="A0AAN9BM38"/>
<feature type="signal peptide" evidence="1">
    <location>
        <begin position="1"/>
        <end position="20"/>
    </location>
</feature>
<accession>A0AAN9BM38</accession>
<protein>
    <submittedName>
        <fullName evidence="2">Uncharacterized protein</fullName>
    </submittedName>
</protein>
<gene>
    <name evidence="2" type="ORF">V1264_015520</name>
</gene>
<sequence>MKTTIILLAALCTLVYLTSGAPAPSFGDLEHADDDTILSQLHDDVTRFDGKAANALNFRQKRSSKNLPEHLIKHVDDHLSFFNAAIQTIRDFLKSVADKLRS</sequence>
<evidence type="ECO:0000313" key="2">
    <source>
        <dbReference type="EMBL" id="KAK7107631.1"/>
    </source>
</evidence>
<organism evidence="2 3">
    <name type="scientific">Littorina saxatilis</name>
    <dbReference type="NCBI Taxonomy" id="31220"/>
    <lineage>
        <taxon>Eukaryota</taxon>
        <taxon>Metazoa</taxon>
        <taxon>Spiralia</taxon>
        <taxon>Lophotrochozoa</taxon>
        <taxon>Mollusca</taxon>
        <taxon>Gastropoda</taxon>
        <taxon>Caenogastropoda</taxon>
        <taxon>Littorinimorpha</taxon>
        <taxon>Littorinoidea</taxon>
        <taxon>Littorinidae</taxon>
        <taxon>Littorina</taxon>
    </lineage>
</organism>
<dbReference type="EMBL" id="JBAMIC010000004">
    <property type="protein sequence ID" value="KAK7107631.1"/>
    <property type="molecule type" value="Genomic_DNA"/>
</dbReference>
<dbReference type="Proteomes" id="UP001374579">
    <property type="component" value="Unassembled WGS sequence"/>
</dbReference>
<reference evidence="2 3" key="1">
    <citation type="submission" date="2024-02" db="EMBL/GenBank/DDBJ databases">
        <title>Chromosome-scale genome assembly of the rough periwinkle Littorina saxatilis.</title>
        <authorList>
            <person name="De Jode A."/>
            <person name="Faria R."/>
            <person name="Formenti G."/>
            <person name="Sims Y."/>
            <person name="Smith T.P."/>
            <person name="Tracey A."/>
            <person name="Wood J.M.D."/>
            <person name="Zagrodzka Z.B."/>
            <person name="Johannesson K."/>
            <person name="Butlin R.K."/>
            <person name="Leder E.H."/>
        </authorList>
    </citation>
    <scope>NUCLEOTIDE SEQUENCE [LARGE SCALE GENOMIC DNA]</scope>
    <source>
        <strain evidence="2">Snail1</strain>
        <tissue evidence="2">Muscle</tissue>
    </source>
</reference>
<comment type="caution">
    <text evidence="2">The sequence shown here is derived from an EMBL/GenBank/DDBJ whole genome shotgun (WGS) entry which is preliminary data.</text>
</comment>